<keyword evidence="9 12" id="KW-0472">Membrane</keyword>
<feature type="domain" description="Polysaccharide chain length determinant N-terminal" evidence="13">
    <location>
        <begin position="5"/>
        <end position="96"/>
    </location>
</feature>
<evidence type="ECO:0000256" key="9">
    <source>
        <dbReference type="ARBA" id="ARBA00023136"/>
    </source>
</evidence>
<feature type="domain" description="Tyrosine-protein kinase G-rich" evidence="14">
    <location>
        <begin position="183"/>
        <end position="234"/>
    </location>
</feature>
<evidence type="ECO:0000256" key="7">
    <source>
        <dbReference type="ARBA" id="ARBA00022903"/>
    </source>
</evidence>
<evidence type="ECO:0000256" key="10">
    <source>
        <dbReference type="ARBA" id="ARBA00023169"/>
    </source>
</evidence>
<comment type="caution">
    <text evidence="15">The sequence shown here is derived from an EMBL/GenBank/DDBJ whole genome shotgun (WGS) entry which is preliminary data.</text>
</comment>
<dbReference type="GO" id="GO:0005886">
    <property type="term" value="C:plasma membrane"/>
    <property type="evidence" value="ECO:0007669"/>
    <property type="project" value="UniProtKB-SubCell"/>
</dbReference>
<dbReference type="GO" id="GO:0000271">
    <property type="term" value="P:polysaccharide biosynthetic process"/>
    <property type="evidence" value="ECO:0007669"/>
    <property type="project" value="UniProtKB-KW"/>
</dbReference>
<feature type="transmembrane region" description="Helical" evidence="12">
    <location>
        <begin position="213"/>
        <end position="232"/>
    </location>
</feature>
<comment type="similarity">
    <text evidence="3">Belongs to the CpsC/CapA family.</text>
</comment>
<keyword evidence="8 12" id="KW-1133">Transmembrane helix</keyword>
<proteinExistence type="inferred from homology"/>
<dbReference type="RefSeq" id="WP_009553898.1">
    <property type="nucleotide sequence ID" value="NZ_ANAG01000014.1"/>
</dbReference>
<dbReference type="AlphaFoldDB" id="M5J6L2"/>
<dbReference type="Proteomes" id="UP000011912">
    <property type="component" value="Unassembled WGS sequence"/>
</dbReference>
<organism evidence="15 16">
    <name type="scientific">Ligilactobacillus saerimneri 30a</name>
    <dbReference type="NCBI Taxonomy" id="1227363"/>
    <lineage>
        <taxon>Bacteria</taxon>
        <taxon>Bacillati</taxon>
        <taxon>Bacillota</taxon>
        <taxon>Bacilli</taxon>
        <taxon>Lactobacillales</taxon>
        <taxon>Lactobacillaceae</taxon>
        <taxon>Ligilactobacillus</taxon>
    </lineage>
</organism>
<evidence type="ECO:0000259" key="13">
    <source>
        <dbReference type="Pfam" id="PF02706"/>
    </source>
</evidence>
<name>M5J6L2_9LACO</name>
<dbReference type="PANTHER" id="PTHR32309:SF13">
    <property type="entry name" value="FERRIC ENTEROBACTIN TRANSPORT PROTEIN FEPE"/>
    <property type="match status" value="1"/>
</dbReference>
<feature type="transmembrane region" description="Helical" evidence="12">
    <location>
        <begin position="20"/>
        <end position="42"/>
    </location>
</feature>
<evidence type="ECO:0000256" key="8">
    <source>
        <dbReference type="ARBA" id="ARBA00022989"/>
    </source>
</evidence>
<reference evidence="15 16" key="1">
    <citation type="journal article" date="2013" name="Genome Announc.">
        <title>Genome Sequence of Lactobacillus saerimneri 30a (Formerly Lactobacillus sp. Strain 30a), a Reference Lactic Acid Bacterium Strain Producing Biogenic Amines.</title>
        <authorList>
            <person name="Romano A."/>
            <person name="Trip H."/>
            <person name="Campbell-Sills H."/>
            <person name="Bouchez O."/>
            <person name="Sherman D."/>
            <person name="Lolkema J.S."/>
            <person name="Lucas P.M."/>
        </authorList>
    </citation>
    <scope>NUCLEOTIDE SEQUENCE [LARGE SCALE GENOMIC DNA]</scope>
    <source>
        <strain evidence="15 16">30a</strain>
    </source>
</reference>
<evidence type="ECO:0000256" key="3">
    <source>
        <dbReference type="ARBA" id="ARBA00006683"/>
    </source>
</evidence>
<evidence type="ECO:0000256" key="11">
    <source>
        <dbReference type="ARBA" id="ARBA00045736"/>
    </source>
</evidence>
<dbReference type="InterPro" id="IPR003856">
    <property type="entry name" value="LPS_length_determ_N"/>
</dbReference>
<dbReference type="EMBL" id="ANAG01000014">
    <property type="protein sequence ID" value="EKW98862.1"/>
    <property type="molecule type" value="Genomic_DNA"/>
</dbReference>
<accession>M5J6L2</accession>
<dbReference type="Pfam" id="PF02706">
    <property type="entry name" value="Wzz"/>
    <property type="match status" value="1"/>
</dbReference>
<gene>
    <name evidence="15" type="ORF">D271_04965</name>
</gene>
<dbReference type="InterPro" id="IPR032807">
    <property type="entry name" value="GNVR"/>
</dbReference>
<evidence type="ECO:0000256" key="1">
    <source>
        <dbReference type="ARBA" id="ARBA00004651"/>
    </source>
</evidence>
<comment type="subcellular location">
    <subcellularLocation>
        <location evidence="1">Cell membrane</location>
        <topology evidence="1">Multi-pass membrane protein</topology>
    </subcellularLocation>
</comment>
<keyword evidence="5" id="KW-1003">Cell membrane</keyword>
<comment type="pathway">
    <text evidence="2">Capsule biogenesis; capsule polysaccharide biosynthesis.</text>
</comment>
<evidence type="ECO:0000256" key="2">
    <source>
        <dbReference type="ARBA" id="ARBA00005132"/>
    </source>
</evidence>
<evidence type="ECO:0000256" key="12">
    <source>
        <dbReference type="SAM" id="Phobius"/>
    </source>
</evidence>
<evidence type="ECO:0000259" key="14">
    <source>
        <dbReference type="Pfam" id="PF13807"/>
    </source>
</evidence>
<protein>
    <recommendedName>
        <fullName evidence="4">Capsular polysaccharide biosynthesis protein CpsC</fullName>
    </recommendedName>
</protein>
<keyword evidence="7" id="KW-0972">Capsule biogenesis/degradation</keyword>
<evidence type="ECO:0000256" key="6">
    <source>
        <dbReference type="ARBA" id="ARBA00022692"/>
    </source>
</evidence>
<dbReference type="PANTHER" id="PTHR32309">
    <property type="entry name" value="TYROSINE-PROTEIN KINASE"/>
    <property type="match status" value="1"/>
</dbReference>
<dbReference type="PATRIC" id="fig|1227363.6.peg.970"/>
<keyword evidence="16" id="KW-1185">Reference proteome</keyword>
<evidence type="ECO:0000313" key="16">
    <source>
        <dbReference type="Proteomes" id="UP000011912"/>
    </source>
</evidence>
<dbReference type="Pfam" id="PF13807">
    <property type="entry name" value="GNVR"/>
    <property type="match status" value="1"/>
</dbReference>
<sequence>MEHENTIDLRRLFALCKKHFLFFIGWMIGVGAIAWGIATFVIPAQYTATTQILVNQKNDNNNGQAYANQQADVNMINTYKDLITNQVILNAASKELANPVKIVKKAEPAKYETLTDGTKRLVKKAKPAIRTYEKVYDISASELQDMVSIKTQANSQVFALSVKADTPDKAEAVANEIAATFKKKIKTIMAVNNVTIVSKAIKPDRPSFPRPKLFALAGAVLGLLLSLAWVILRELLDTTVRGDEFMNDELGLTNLGHVGKIKMDRNFQLHQEERMSRTRRV</sequence>
<evidence type="ECO:0000256" key="4">
    <source>
        <dbReference type="ARBA" id="ARBA00020739"/>
    </source>
</evidence>
<dbReference type="GO" id="GO:0004713">
    <property type="term" value="F:protein tyrosine kinase activity"/>
    <property type="evidence" value="ECO:0007669"/>
    <property type="project" value="TreeGrafter"/>
</dbReference>
<comment type="function">
    <text evidence="11">Required for CpsD phosphorylation. Involved in the regulation of capsular polysaccharide biosynthesis. May be part of a complex that directs the coordinated polymerization and export to the cell surface of the capsular polysaccharide.</text>
</comment>
<keyword evidence="6 12" id="KW-0812">Transmembrane</keyword>
<keyword evidence="10" id="KW-0270">Exopolysaccharide synthesis</keyword>
<dbReference type="InterPro" id="IPR050445">
    <property type="entry name" value="Bact_polysacc_biosynth/exp"/>
</dbReference>
<dbReference type="STRING" id="1227363.D271_04965"/>
<evidence type="ECO:0000313" key="15">
    <source>
        <dbReference type="EMBL" id="EKW98862.1"/>
    </source>
</evidence>
<evidence type="ECO:0000256" key="5">
    <source>
        <dbReference type="ARBA" id="ARBA00022475"/>
    </source>
</evidence>